<accession>K1DZ26</accession>
<gene>
    <name evidence="1" type="ORF">B277_06383</name>
</gene>
<comment type="caution">
    <text evidence="1">The sequence shown here is derived from an EMBL/GenBank/DDBJ whole genome shotgun (WGS) entry which is preliminary data.</text>
</comment>
<dbReference type="Gene3D" id="1.20.272.10">
    <property type="match status" value="1"/>
</dbReference>
<dbReference type="eggNOG" id="COG1466">
    <property type="taxonomic scope" value="Bacteria"/>
</dbReference>
<organism evidence="1 2">
    <name type="scientific">Janibacter hoylei PVAS-1</name>
    <dbReference type="NCBI Taxonomy" id="1210046"/>
    <lineage>
        <taxon>Bacteria</taxon>
        <taxon>Bacillati</taxon>
        <taxon>Actinomycetota</taxon>
        <taxon>Actinomycetes</taxon>
        <taxon>Micrococcales</taxon>
        <taxon>Intrasporangiaceae</taxon>
        <taxon>Janibacter</taxon>
    </lineage>
</organism>
<dbReference type="Proteomes" id="UP000004474">
    <property type="component" value="Unassembled WGS sequence"/>
</dbReference>
<dbReference type="GO" id="GO:0006260">
    <property type="term" value="P:DNA replication"/>
    <property type="evidence" value="ECO:0007669"/>
    <property type="project" value="InterPro"/>
</dbReference>
<evidence type="ECO:0000313" key="2">
    <source>
        <dbReference type="Proteomes" id="UP000004474"/>
    </source>
</evidence>
<evidence type="ECO:0000313" key="1">
    <source>
        <dbReference type="EMBL" id="EKA61765.1"/>
    </source>
</evidence>
<protein>
    <submittedName>
        <fullName evidence="1">DNA polymerase III subunit delta</fullName>
    </submittedName>
</protein>
<dbReference type="GO" id="GO:0003677">
    <property type="term" value="F:DNA binding"/>
    <property type="evidence" value="ECO:0007669"/>
    <property type="project" value="InterPro"/>
</dbReference>
<dbReference type="SUPFAM" id="SSF48019">
    <property type="entry name" value="post-AAA+ oligomerization domain-like"/>
    <property type="match status" value="1"/>
</dbReference>
<dbReference type="AlphaFoldDB" id="K1DZ26"/>
<dbReference type="RefSeq" id="WP_007926265.1">
    <property type="nucleotide sequence ID" value="NZ_ALWX01000022.1"/>
</dbReference>
<proteinExistence type="predicted"/>
<name>K1DZ26_9MICO</name>
<dbReference type="STRING" id="1210046.B277_06383"/>
<dbReference type="InterPro" id="IPR008921">
    <property type="entry name" value="DNA_pol3_clamp-load_cplx_C"/>
</dbReference>
<dbReference type="EMBL" id="ALWX01000022">
    <property type="protein sequence ID" value="EKA61765.1"/>
    <property type="molecule type" value="Genomic_DNA"/>
</dbReference>
<reference evidence="1 2" key="1">
    <citation type="journal article" date="2012" name="J. Bacteriol.">
        <title>Genome Sequence of Janibacter hoylei MTCC8307, Isolated from the Stratospheric Air.</title>
        <authorList>
            <person name="Pawar S.P."/>
            <person name="Dhotre D.P."/>
            <person name="Shetty S.A."/>
            <person name="Chowdhury S.P."/>
            <person name="Chaudhari B.L."/>
            <person name="Shouche Y.S."/>
        </authorList>
    </citation>
    <scope>NUCLEOTIDE SEQUENCE [LARGE SCALE GENOMIC DNA]</scope>
    <source>
        <strain evidence="1 2">PVAS-1</strain>
    </source>
</reference>
<sequence length="60" mass="6282">MAPWQVDKARRSLQGWTGEGLGRSIQAVAAADFEVKGGGRDPVYAVERAILVIAAKGVTG</sequence>